<dbReference type="Gene3D" id="3.40.50.2300">
    <property type="match status" value="2"/>
</dbReference>
<evidence type="ECO:0000256" key="2">
    <source>
        <dbReference type="ARBA" id="ARBA00007639"/>
    </source>
</evidence>
<dbReference type="Pfam" id="PF13407">
    <property type="entry name" value="Peripla_BP_4"/>
    <property type="match status" value="1"/>
</dbReference>
<organism evidence="6 7">
    <name type="scientific">Nonomuraea rosea</name>
    <dbReference type="NCBI Taxonomy" id="638574"/>
    <lineage>
        <taxon>Bacteria</taxon>
        <taxon>Bacillati</taxon>
        <taxon>Actinomycetota</taxon>
        <taxon>Actinomycetes</taxon>
        <taxon>Streptosporangiales</taxon>
        <taxon>Streptosporangiaceae</taxon>
        <taxon>Nonomuraea</taxon>
    </lineage>
</organism>
<dbReference type="InterPro" id="IPR025997">
    <property type="entry name" value="SBP_2_dom"/>
</dbReference>
<gene>
    <name evidence="6" type="ORF">GCM10022419_133910</name>
</gene>
<evidence type="ECO:0000313" key="6">
    <source>
        <dbReference type="EMBL" id="GAA3625585.1"/>
    </source>
</evidence>
<sequence>MNMHAVTPRVPRWKSVIGVTAALVLSLAACGSEPSGNTASGAAKTFKIGHMIFDTSVPFYSNLIKKERETAQQLGAQVDIRSGNGDLATEISVVQQFVAQKFDLILISPSDPKGIIPAVLQANNANIPVMAVNTQAATDAGGKIITYVGVDDYTFGKGQGELLVKAVGESGNVGYITGKLGTSAQIQRKAGLMDVLKQHPGIKVVAEQAADWDNAKALAITQDYLSKYPKGQLSAIVSQGPEGVSGATNVQKSGRTDVKFIVGDFPADVRKAISDGTVYGSVNQDPAPQGENAIKYAVEWLKGNQSAVPQPNAYLDLPIITKDNVSQYKAAWGE</sequence>
<proteinExistence type="inferred from homology"/>
<accession>A0ABP7A611</accession>
<protein>
    <submittedName>
        <fullName evidence="6">Substrate-binding domain-containing protein</fullName>
    </submittedName>
</protein>
<dbReference type="InterPro" id="IPR028082">
    <property type="entry name" value="Peripla_BP_I"/>
</dbReference>
<dbReference type="Proteomes" id="UP001500630">
    <property type="component" value="Unassembled WGS sequence"/>
</dbReference>
<comment type="subcellular location">
    <subcellularLocation>
        <location evidence="1">Cell envelope</location>
    </subcellularLocation>
</comment>
<feature type="domain" description="Periplasmic binding protein" evidence="5">
    <location>
        <begin position="48"/>
        <end position="304"/>
    </location>
</feature>
<feature type="chain" id="PRO_5045509764" evidence="4">
    <location>
        <begin position="32"/>
        <end position="334"/>
    </location>
</feature>
<keyword evidence="3 4" id="KW-0732">Signal</keyword>
<dbReference type="EMBL" id="BAABDQ010000079">
    <property type="protein sequence ID" value="GAA3625585.1"/>
    <property type="molecule type" value="Genomic_DNA"/>
</dbReference>
<evidence type="ECO:0000256" key="3">
    <source>
        <dbReference type="ARBA" id="ARBA00022729"/>
    </source>
</evidence>
<feature type="signal peptide" evidence="4">
    <location>
        <begin position="1"/>
        <end position="31"/>
    </location>
</feature>
<dbReference type="CDD" id="cd01536">
    <property type="entry name" value="PBP1_ABC_sugar_binding-like"/>
    <property type="match status" value="1"/>
</dbReference>
<evidence type="ECO:0000259" key="5">
    <source>
        <dbReference type="Pfam" id="PF13407"/>
    </source>
</evidence>
<evidence type="ECO:0000313" key="7">
    <source>
        <dbReference type="Proteomes" id="UP001500630"/>
    </source>
</evidence>
<dbReference type="PANTHER" id="PTHR46847">
    <property type="entry name" value="D-ALLOSE-BINDING PERIPLASMIC PROTEIN-RELATED"/>
    <property type="match status" value="1"/>
</dbReference>
<evidence type="ECO:0000256" key="4">
    <source>
        <dbReference type="SAM" id="SignalP"/>
    </source>
</evidence>
<reference evidence="7" key="1">
    <citation type="journal article" date="2019" name="Int. J. Syst. Evol. Microbiol.">
        <title>The Global Catalogue of Microorganisms (GCM) 10K type strain sequencing project: providing services to taxonomists for standard genome sequencing and annotation.</title>
        <authorList>
            <consortium name="The Broad Institute Genomics Platform"/>
            <consortium name="The Broad Institute Genome Sequencing Center for Infectious Disease"/>
            <person name="Wu L."/>
            <person name="Ma J."/>
        </authorList>
    </citation>
    <scope>NUCLEOTIDE SEQUENCE [LARGE SCALE GENOMIC DNA]</scope>
    <source>
        <strain evidence="7">JCM 17326</strain>
    </source>
</reference>
<dbReference type="SUPFAM" id="SSF53822">
    <property type="entry name" value="Periplasmic binding protein-like I"/>
    <property type="match status" value="1"/>
</dbReference>
<evidence type="ECO:0000256" key="1">
    <source>
        <dbReference type="ARBA" id="ARBA00004196"/>
    </source>
</evidence>
<keyword evidence="7" id="KW-1185">Reference proteome</keyword>
<comment type="similarity">
    <text evidence="2">Belongs to the bacterial solute-binding protein 2 family.</text>
</comment>
<dbReference type="PANTHER" id="PTHR46847:SF1">
    <property type="entry name" value="D-ALLOSE-BINDING PERIPLASMIC PROTEIN-RELATED"/>
    <property type="match status" value="1"/>
</dbReference>
<name>A0ABP7A611_9ACTN</name>
<comment type="caution">
    <text evidence="6">The sequence shown here is derived from an EMBL/GenBank/DDBJ whole genome shotgun (WGS) entry which is preliminary data.</text>
</comment>